<gene>
    <name evidence="1" type="ORF">MM171A01462_0008</name>
</gene>
<protein>
    <submittedName>
        <fullName evidence="1">Uncharacterized protein</fullName>
    </submittedName>
</protein>
<dbReference type="EMBL" id="MT143613">
    <property type="protein sequence ID" value="QJA98854.1"/>
    <property type="molecule type" value="Genomic_DNA"/>
</dbReference>
<accession>A0A6M3LYW7</accession>
<evidence type="ECO:0000313" key="1">
    <source>
        <dbReference type="EMBL" id="QJA98854.1"/>
    </source>
</evidence>
<dbReference type="AlphaFoldDB" id="A0A6M3LYW7"/>
<name>A0A6M3LYW7_9ZZZZ</name>
<reference evidence="1" key="1">
    <citation type="submission" date="2020-03" db="EMBL/GenBank/DDBJ databases">
        <title>The deep terrestrial virosphere.</title>
        <authorList>
            <person name="Holmfeldt K."/>
            <person name="Nilsson E."/>
            <person name="Simone D."/>
            <person name="Lopez-Fernandez M."/>
            <person name="Wu X."/>
            <person name="de Brujin I."/>
            <person name="Lundin D."/>
            <person name="Andersson A."/>
            <person name="Bertilsson S."/>
            <person name="Dopson M."/>
        </authorList>
    </citation>
    <scope>NUCLEOTIDE SEQUENCE</scope>
    <source>
        <strain evidence="1">MM171A01462</strain>
    </source>
</reference>
<proteinExistence type="predicted"/>
<organism evidence="1">
    <name type="scientific">viral metagenome</name>
    <dbReference type="NCBI Taxonomy" id="1070528"/>
    <lineage>
        <taxon>unclassified sequences</taxon>
        <taxon>metagenomes</taxon>
        <taxon>organismal metagenomes</taxon>
    </lineage>
</organism>
<sequence>MTREKITLTPEQLKRLTDLQADTDWLKEEIRRAEYVGLDVTDLKDRFDKMSSIRLRMIEEYGRK</sequence>